<evidence type="ECO:0000256" key="4">
    <source>
        <dbReference type="ARBA" id="ARBA00022692"/>
    </source>
</evidence>
<feature type="transmembrane region" description="Helical" evidence="7">
    <location>
        <begin position="260"/>
        <end position="278"/>
    </location>
</feature>
<dbReference type="InterPro" id="IPR050186">
    <property type="entry name" value="TPT_transporter"/>
</dbReference>
<feature type="transmembrane region" description="Helical" evidence="7">
    <location>
        <begin position="127"/>
        <end position="151"/>
    </location>
</feature>
<dbReference type="Proteomes" id="UP000694240">
    <property type="component" value="Chromosome 6"/>
</dbReference>
<feature type="transmembrane region" description="Helical" evidence="7">
    <location>
        <begin position="74"/>
        <end position="95"/>
    </location>
</feature>
<dbReference type="AlphaFoldDB" id="A0A8T2BW18"/>
<keyword evidence="3" id="KW-0762">Sugar transport</keyword>
<keyword evidence="2" id="KW-0813">Transport</keyword>
<gene>
    <name evidence="9" type="ORF">ISN45_Aa01g001800</name>
</gene>
<feature type="transmembrane region" description="Helical" evidence="7">
    <location>
        <begin position="12"/>
        <end position="33"/>
    </location>
</feature>
<dbReference type="GO" id="GO:0016020">
    <property type="term" value="C:membrane"/>
    <property type="evidence" value="ECO:0007669"/>
    <property type="project" value="UniProtKB-SubCell"/>
</dbReference>
<feature type="transmembrane region" description="Helical" evidence="7">
    <location>
        <begin position="45"/>
        <end position="62"/>
    </location>
</feature>
<organism evidence="9 10">
    <name type="scientific">Arabidopsis thaliana x Arabidopsis arenosa</name>
    <dbReference type="NCBI Taxonomy" id="1240361"/>
    <lineage>
        <taxon>Eukaryota</taxon>
        <taxon>Viridiplantae</taxon>
        <taxon>Streptophyta</taxon>
        <taxon>Embryophyta</taxon>
        <taxon>Tracheophyta</taxon>
        <taxon>Spermatophyta</taxon>
        <taxon>Magnoliopsida</taxon>
        <taxon>eudicotyledons</taxon>
        <taxon>Gunneridae</taxon>
        <taxon>Pentapetalae</taxon>
        <taxon>rosids</taxon>
        <taxon>malvids</taxon>
        <taxon>Brassicales</taxon>
        <taxon>Brassicaceae</taxon>
        <taxon>Camelineae</taxon>
        <taxon>Arabidopsis</taxon>
    </lineage>
</organism>
<protein>
    <submittedName>
        <fullName evidence="9">Sugar phosphate transporter domain</fullName>
    </submittedName>
</protein>
<dbReference type="Pfam" id="PF03151">
    <property type="entry name" value="TPT"/>
    <property type="match status" value="1"/>
</dbReference>
<proteinExistence type="predicted"/>
<dbReference type="EMBL" id="JAEFBK010000006">
    <property type="protein sequence ID" value="KAG7591115.1"/>
    <property type="molecule type" value="Genomic_DNA"/>
</dbReference>
<comment type="caution">
    <text evidence="9">The sequence shown here is derived from an EMBL/GenBank/DDBJ whole genome shotgun (WGS) entry which is preliminary data.</text>
</comment>
<keyword evidence="4 7" id="KW-0812">Transmembrane</keyword>
<evidence type="ECO:0000256" key="3">
    <source>
        <dbReference type="ARBA" id="ARBA00022597"/>
    </source>
</evidence>
<keyword evidence="10" id="KW-1185">Reference proteome</keyword>
<reference evidence="9 10" key="1">
    <citation type="submission" date="2020-12" db="EMBL/GenBank/DDBJ databases">
        <title>Concerted genomic and epigenomic changes stabilize Arabidopsis allopolyploids.</title>
        <authorList>
            <person name="Chen Z."/>
        </authorList>
    </citation>
    <scope>NUCLEOTIDE SEQUENCE [LARGE SCALE GENOMIC DNA]</scope>
    <source>
        <strain evidence="9">Allo738</strain>
        <tissue evidence="9">Leaf</tissue>
    </source>
</reference>
<evidence type="ECO:0000256" key="2">
    <source>
        <dbReference type="ARBA" id="ARBA00022448"/>
    </source>
</evidence>
<feature type="transmembrane region" description="Helical" evidence="7">
    <location>
        <begin position="204"/>
        <end position="226"/>
    </location>
</feature>
<comment type="subcellular location">
    <subcellularLocation>
        <location evidence="1">Membrane</location>
        <topology evidence="1">Multi-pass membrane protein</topology>
    </subcellularLocation>
</comment>
<keyword evidence="6 7" id="KW-0472">Membrane</keyword>
<evidence type="ECO:0000256" key="7">
    <source>
        <dbReference type="SAM" id="Phobius"/>
    </source>
</evidence>
<evidence type="ECO:0000313" key="10">
    <source>
        <dbReference type="Proteomes" id="UP000694240"/>
    </source>
</evidence>
<dbReference type="PANTHER" id="PTHR11132">
    <property type="entry name" value="SOLUTE CARRIER FAMILY 35"/>
    <property type="match status" value="1"/>
</dbReference>
<evidence type="ECO:0000256" key="5">
    <source>
        <dbReference type="ARBA" id="ARBA00022989"/>
    </source>
</evidence>
<evidence type="ECO:0000256" key="1">
    <source>
        <dbReference type="ARBA" id="ARBA00004141"/>
    </source>
</evidence>
<dbReference type="InterPro" id="IPR004853">
    <property type="entry name" value="Sugar_P_trans_dom"/>
</dbReference>
<evidence type="ECO:0000259" key="8">
    <source>
        <dbReference type="Pfam" id="PF03151"/>
    </source>
</evidence>
<keyword evidence="5 7" id="KW-1133">Transmembrane helix</keyword>
<sequence>MSEGQKFQLGTIGALSLSVVSSVSIVICNKALISTLGFTFATTLTSWHLLVTFCSLHVALWMKMFEHKPFDPRAVMGFGILNGISIGLLNLSLGFNSVGFYQMTKLAHPLHCSLETLFFRKKFSRKIQFSLTILLLGVELQPSQIFNLICWMTNTIQKKFKVSSTQLLYQSCPYQAITLFVTGPFLDGLLTNQNVFAFKYTSQVVFFIVLSCLISVSVNFSTFLVIGKTSPVTYQVLGHLKTCLVLAFGYVLLRDPFDWRNILGILVAVIGMVVYSYYCSIETQQKASETSTQLPQMKESENDPLIAAENGSGVLSDGGGGVQQKTVAPVWNSNKDFQA</sequence>
<name>A0A8T2BW18_9BRAS</name>
<evidence type="ECO:0000256" key="6">
    <source>
        <dbReference type="ARBA" id="ARBA00023136"/>
    </source>
</evidence>
<feature type="domain" description="Sugar phosphate transporter" evidence="8">
    <location>
        <begin position="21"/>
        <end position="276"/>
    </location>
</feature>
<accession>A0A8T2BW18</accession>
<evidence type="ECO:0000313" key="9">
    <source>
        <dbReference type="EMBL" id="KAG7591115.1"/>
    </source>
</evidence>